<feature type="region of interest" description="Disordered" evidence="1">
    <location>
        <begin position="252"/>
        <end position="274"/>
    </location>
</feature>
<evidence type="ECO:0000313" key="2">
    <source>
        <dbReference type="EMBL" id="GER45230.1"/>
    </source>
</evidence>
<keyword evidence="3" id="KW-1185">Reference proteome</keyword>
<organism evidence="2 3">
    <name type="scientific">Striga asiatica</name>
    <name type="common">Asiatic witchweed</name>
    <name type="synonym">Buchnera asiatica</name>
    <dbReference type="NCBI Taxonomy" id="4170"/>
    <lineage>
        <taxon>Eukaryota</taxon>
        <taxon>Viridiplantae</taxon>
        <taxon>Streptophyta</taxon>
        <taxon>Embryophyta</taxon>
        <taxon>Tracheophyta</taxon>
        <taxon>Spermatophyta</taxon>
        <taxon>Magnoliopsida</taxon>
        <taxon>eudicotyledons</taxon>
        <taxon>Gunneridae</taxon>
        <taxon>Pentapetalae</taxon>
        <taxon>asterids</taxon>
        <taxon>lamiids</taxon>
        <taxon>Lamiales</taxon>
        <taxon>Orobanchaceae</taxon>
        <taxon>Buchnereae</taxon>
        <taxon>Striga</taxon>
    </lineage>
</organism>
<dbReference type="AlphaFoldDB" id="A0A5A7QJK7"/>
<reference evidence="3" key="1">
    <citation type="journal article" date="2019" name="Curr. Biol.">
        <title>Genome Sequence of Striga asiatica Provides Insight into the Evolution of Plant Parasitism.</title>
        <authorList>
            <person name="Yoshida S."/>
            <person name="Kim S."/>
            <person name="Wafula E.K."/>
            <person name="Tanskanen J."/>
            <person name="Kim Y.M."/>
            <person name="Honaas L."/>
            <person name="Yang Z."/>
            <person name="Spallek T."/>
            <person name="Conn C.E."/>
            <person name="Ichihashi Y."/>
            <person name="Cheong K."/>
            <person name="Cui S."/>
            <person name="Der J.P."/>
            <person name="Gundlach H."/>
            <person name="Jiao Y."/>
            <person name="Hori C."/>
            <person name="Ishida J.K."/>
            <person name="Kasahara H."/>
            <person name="Kiba T."/>
            <person name="Kim M.S."/>
            <person name="Koo N."/>
            <person name="Laohavisit A."/>
            <person name="Lee Y.H."/>
            <person name="Lumba S."/>
            <person name="McCourt P."/>
            <person name="Mortimer J.C."/>
            <person name="Mutuku J.M."/>
            <person name="Nomura T."/>
            <person name="Sasaki-Sekimoto Y."/>
            <person name="Seto Y."/>
            <person name="Wang Y."/>
            <person name="Wakatake T."/>
            <person name="Sakakibara H."/>
            <person name="Demura T."/>
            <person name="Yamaguchi S."/>
            <person name="Yoneyama K."/>
            <person name="Manabe R.I."/>
            <person name="Nelson D.C."/>
            <person name="Schulman A.H."/>
            <person name="Timko M.P."/>
            <person name="dePamphilis C.W."/>
            <person name="Choi D."/>
            <person name="Shirasu K."/>
        </authorList>
    </citation>
    <scope>NUCLEOTIDE SEQUENCE [LARGE SCALE GENOMIC DNA]</scope>
    <source>
        <strain evidence="3">cv. UVA1</strain>
    </source>
</reference>
<accession>A0A5A7QJK7</accession>
<dbReference type="PANTHER" id="PTHR46410">
    <property type="entry name" value="AT-RICH INTERACTIVE DOMAIN-CONTAINING PROTEIN 2"/>
    <property type="match status" value="1"/>
</dbReference>
<evidence type="ECO:0000256" key="1">
    <source>
        <dbReference type="SAM" id="MobiDB-lite"/>
    </source>
</evidence>
<keyword evidence="2" id="KW-0238">DNA-binding</keyword>
<protein>
    <submittedName>
        <fullName evidence="2">ARID/BRIGHT DNA-binding domain</fullName>
    </submittedName>
</protein>
<evidence type="ECO:0000313" key="3">
    <source>
        <dbReference type="Proteomes" id="UP000325081"/>
    </source>
</evidence>
<dbReference type="GO" id="GO:0003677">
    <property type="term" value="F:DNA binding"/>
    <property type="evidence" value="ECO:0007669"/>
    <property type="project" value="UniProtKB-KW"/>
</dbReference>
<name>A0A5A7QJK7_STRAF</name>
<dbReference type="OrthoDB" id="1938591at2759"/>
<gene>
    <name evidence="2" type="ORF">STAS_22151</name>
</gene>
<dbReference type="PANTHER" id="PTHR46410:SF1">
    <property type="entry name" value="AT-RICH INTERACTIVE DOMAIN-CONTAINING PROTEIN 1"/>
    <property type="match status" value="1"/>
</dbReference>
<dbReference type="Proteomes" id="UP000325081">
    <property type="component" value="Unassembled WGS sequence"/>
</dbReference>
<sequence>MAGWLSRDTASSVDESQLEGYSDIVSVKNGNKKEVDLFELHVVVKKRVVGSSRALGLDKVVEDIGMEEENYSSSGPFMELQSDLKAFLSDKVVKKDFVGFTNGAFGSGDGDLGFVDIKLDWNVKYDGNQFTDTVGNGNEQKLGLDFVSRKRKRGCYLSMISWIREVAKDPCDFGIEPMPERHKWKCYGAEMPWKKILQAREAMFLKKNVDASSQQSIWQRKQKMHPSMYEDDQCSSERQRCSQRLLFAKDPSQKPRERLFQESSSSDFQSDEDKADKLFDSTAESANFCGNQRRQKRIPIGPNSQADIPDFVGESYYRSDSQWLGSRIWPIVKGEEQRSILIERDPIGKGRQETCGCQYPGSFECVKFHVREKRVKLKLELGSAYSKWKFDNMGELVALSWTNEDESTFQRIVDSNRLSSEKYFWDELFKCFPKKGREALVSYYFNVFLLRRRGCQNRCGTSEIDSDDEDSEFGPIGNRFGQIAANSQSSIFCSPKKPHLNVGHRGS</sequence>
<proteinExistence type="predicted"/>
<comment type="caution">
    <text evidence="2">The sequence shown here is derived from an EMBL/GenBank/DDBJ whole genome shotgun (WGS) entry which is preliminary data.</text>
</comment>
<dbReference type="EMBL" id="BKCP01007181">
    <property type="protein sequence ID" value="GER45230.1"/>
    <property type="molecule type" value="Genomic_DNA"/>
</dbReference>